<sequence>MLDHSSVQLVQQTTVACDYFESDTCSGFVAVSHGDNAIIVAFRGTEDFTQLVSEGSTTAFESKIPFALGGEVAEYFYDGYNATWQGSLKNSFLNTTNAYPSYTIWVTGHSLGGAFATLAASEIVSFGYASAGNVILYTFGQPRVGDAAFAEARDKIFEGYTQHKSEVWYNNDMTVGSTYVECDADESSSCSDSNWFDLSISDHLHYFDRSVSGYGDDGCVDSFKKWVVDRKLDEKVNAIWQQKIAELRKDAAKNATLTL</sequence>
<dbReference type="AlphaFoldDB" id="A0A7E4VFD6"/>
<reference evidence="2" key="1">
    <citation type="journal article" date="2013" name="Genetics">
        <title>The draft genome and transcriptome of Panagrellus redivivus are shaped by the harsh demands of a free-living lifestyle.</title>
        <authorList>
            <person name="Srinivasan J."/>
            <person name="Dillman A.R."/>
            <person name="Macchietto M.G."/>
            <person name="Heikkinen L."/>
            <person name="Lakso M."/>
            <person name="Fracchia K.M."/>
            <person name="Antoshechkin I."/>
            <person name="Mortazavi A."/>
            <person name="Wong G."/>
            <person name="Sternberg P.W."/>
        </authorList>
    </citation>
    <scope>NUCLEOTIDE SEQUENCE [LARGE SCALE GENOMIC DNA]</scope>
    <source>
        <strain evidence="2">MT8872</strain>
    </source>
</reference>
<dbReference type="WBParaSite" id="Pan_g20136.t1">
    <property type="protein sequence ID" value="Pan_g20136.t1"/>
    <property type="gene ID" value="Pan_g20136"/>
</dbReference>
<dbReference type="InterPro" id="IPR002921">
    <property type="entry name" value="Fungal_lipase-type"/>
</dbReference>
<feature type="domain" description="Fungal lipase-type" evidence="1">
    <location>
        <begin position="39"/>
        <end position="172"/>
    </location>
</feature>
<proteinExistence type="predicted"/>
<evidence type="ECO:0000313" key="3">
    <source>
        <dbReference type="WBParaSite" id="Pan_g20136.t1"/>
    </source>
</evidence>
<dbReference type="Pfam" id="PF01764">
    <property type="entry name" value="Lipase_3"/>
    <property type="match status" value="1"/>
</dbReference>
<evidence type="ECO:0000313" key="2">
    <source>
        <dbReference type="Proteomes" id="UP000492821"/>
    </source>
</evidence>
<name>A0A7E4VFD6_PANRE</name>
<dbReference type="CDD" id="cd00519">
    <property type="entry name" value="Lipase_3"/>
    <property type="match status" value="1"/>
</dbReference>
<dbReference type="SUPFAM" id="SSF53474">
    <property type="entry name" value="alpha/beta-Hydrolases"/>
    <property type="match status" value="1"/>
</dbReference>
<accession>A0A7E4VFD6</accession>
<organism evidence="2 3">
    <name type="scientific">Panagrellus redivivus</name>
    <name type="common">Microworm</name>
    <dbReference type="NCBI Taxonomy" id="6233"/>
    <lineage>
        <taxon>Eukaryota</taxon>
        <taxon>Metazoa</taxon>
        <taxon>Ecdysozoa</taxon>
        <taxon>Nematoda</taxon>
        <taxon>Chromadorea</taxon>
        <taxon>Rhabditida</taxon>
        <taxon>Tylenchina</taxon>
        <taxon>Panagrolaimomorpha</taxon>
        <taxon>Panagrolaimoidea</taxon>
        <taxon>Panagrolaimidae</taxon>
        <taxon>Panagrellus</taxon>
    </lineage>
</organism>
<dbReference type="GO" id="GO:0006629">
    <property type="term" value="P:lipid metabolic process"/>
    <property type="evidence" value="ECO:0007669"/>
    <property type="project" value="InterPro"/>
</dbReference>
<keyword evidence="2" id="KW-1185">Reference proteome</keyword>
<dbReference type="InterPro" id="IPR029058">
    <property type="entry name" value="AB_hydrolase_fold"/>
</dbReference>
<dbReference type="Gene3D" id="3.40.50.1820">
    <property type="entry name" value="alpha/beta hydrolase"/>
    <property type="match status" value="1"/>
</dbReference>
<protein>
    <submittedName>
        <fullName evidence="3">Lipase_3 domain-containing protein</fullName>
    </submittedName>
</protein>
<dbReference type="PANTHER" id="PTHR45908">
    <property type="entry name" value="PROTEIN CBG11750-RELATED"/>
    <property type="match status" value="1"/>
</dbReference>
<evidence type="ECO:0000259" key="1">
    <source>
        <dbReference type="Pfam" id="PF01764"/>
    </source>
</evidence>
<reference evidence="3" key="2">
    <citation type="submission" date="2020-10" db="UniProtKB">
        <authorList>
            <consortium name="WormBaseParasite"/>
        </authorList>
    </citation>
    <scope>IDENTIFICATION</scope>
</reference>
<dbReference type="Proteomes" id="UP000492821">
    <property type="component" value="Unassembled WGS sequence"/>
</dbReference>